<evidence type="ECO:0000313" key="2">
    <source>
        <dbReference type="Proteomes" id="UP000237271"/>
    </source>
</evidence>
<dbReference type="AlphaFoldDB" id="A0A2P4YRE6"/>
<protein>
    <submittedName>
        <fullName evidence="1">Uncharacterized protein</fullName>
    </submittedName>
</protein>
<organism evidence="1 2">
    <name type="scientific">Phytophthora palmivora</name>
    <dbReference type="NCBI Taxonomy" id="4796"/>
    <lineage>
        <taxon>Eukaryota</taxon>
        <taxon>Sar</taxon>
        <taxon>Stramenopiles</taxon>
        <taxon>Oomycota</taxon>
        <taxon>Peronosporomycetes</taxon>
        <taxon>Peronosporales</taxon>
        <taxon>Peronosporaceae</taxon>
        <taxon>Phytophthora</taxon>
    </lineage>
</organism>
<keyword evidence="2" id="KW-1185">Reference proteome</keyword>
<proteinExistence type="predicted"/>
<name>A0A2P4YRE6_9STRA</name>
<dbReference type="Proteomes" id="UP000237271">
    <property type="component" value="Unassembled WGS sequence"/>
</dbReference>
<reference evidence="1 2" key="1">
    <citation type="journal article" date="2017" name="Genome Biol. Evol.">
        <title>Phytophthora megakarya and P. palmivora, closely related causal agents of cacao black pod rot, underwent increases in genome sizes and gene numbers by different mechanisms.</title>
        <authorList>
            <person name="Ali S.S."/>
            <person name="Shao J."/>
            <person name="Lary D.J."/>
            <person name="Kronmiller B."/>
            <person name="Shen D."/>
            <person name="Strem M.D."/>
            <person name="Amoako-Attah I."/>
            <person name="Akrofi A.Y."/>
            <person name="Begoude B.A."/>
            <person name="Ten Hoopen G.M."/>
            <person name="Coulibaly K."/>
            <person name="Kebe B.I."/>
            <person name="Melnick R.L."/>
            <person name="Guiltinan M.J."/>
            <person name="Tyler B.M."/>
            <person name="Meinhardt L.W."/>
            <person name="Bailey B.A."/>
        </authorList>
    </citation>
    <scope>NUCLEOTIDE SEQUENCE [LARGE SCALE GENOMIC DNA]</scope>
    <source>
        <strain evidence="2">sbr112.9</strain>
    </source>
</reference>
<sequence>MLVPTSHNSVQLIYHRQQSAVRFARQVAATLLAPTALSIVPLFEWIALTELERFDARNNDLEQELELAMRRGGQESTWKARKEAIKKGILQHKVKSSST</sequence>
<evidence type="ECO:0000313" key="1">
    <source>
        <dbReference type="EMBL" id="POM80309.1"/>
    </source>
</evidence>
<accession>A0A2P4YRE6</accession>
<gene>
    <name evidence="1" type="ORF">PHPALM_1869</name>
</gene>
<comment type="caution">
    <text evidence="1">The sequence shown here is derived from an EMBL/GenBank/DDBJ whole genome shotgun (WGS) entry which is preliminary data.</text>
</comment>
<dbReference type="EMBL" id="NCKW01000547">
    <property type="protein sequence ID" value="POM80309.1"/>
    <property type="molecule type" value="Genomic_DNA"/>
</dbReference>
<dbReference type="OrthoDB" id="127718at2759"/>